<dbReference type="InterPro" id="IPR029063">
    <property type="entry name" value="SAM-dependent_MTases_sf"/>
</dbReference>
<dbReference type="Gene3D" id="3.40.50.150">
    <property type="entry name" value="Vaccinia Virus protein VP39"/>
    <property type="match status" value="2"/>
</dbReference>
<dbReference type="Gene3D" id="1.10.1200.270">
    <property type="entry name" value="Methyltransferase, alpha-helical capping domain"/>
    <property type="match status" value="2"/>
</dbReference>
<reference evidence="6" key="2">
    <citation type="submission" date="2020-08" db="EMBL/GenBank/DDBJ databases">
        <title>Plant Genome Project.</title>
        <authorList>
            <person name="Zhang R.-G."/>
        </authorList>
    </citation>
    <scope>NUCLEOTIDE SEQUENCE</scope>
    <source>
        <strain evidence="6">Huo1</strain>
        <tissue evidence="6">Leaf</tissue>
    </source>
</reference>
<dbReference type="AlphaFoldDB" id="A0A8X8WMB6"/>
<dbReference type="GO" id="GO:0008168">
    <property type="term" value="F:methyltransferase activity"/>
    <property type="evidence" value="ECO:0007669"/>
    <property type="project" value="UniProtKB-KW"/>
</dbReference>
<evidence type="ECO:0000256" key="3">
    <source>
        <dbReference type="ARBA" id="ARBA00022679"/>
    </source>
</evidence>
<dbReference type="PANTHER" id="PTHR31009">
    <property type="entry name" value="S-ADENOSYL-L-METHIONINE:CARBOXYL METHYLTRANSFERASE FAMILY PROTEIN"/>
    <property type="match status" value="1"/>
</dbReference>
<dbReference type="Pfam" id="PF03492">
    <property type="entry name" value="Methyltransf_7"/>
    <property type="match status" value="1"/>
</dbReference>
<keyword evidence="3" id="KW-0808">Transferase</keyword>
<keyword evidence="7" id="KW-1185">Reference proteome</keyword>
<reference evidence="6" key="1">
    <citation type="submission" date="2018-01" db="EMBL/GenBank/DDBJ databases">
        <authorList>
            <person name="Mao J.F."/>
        </authorList>
    </citation>
    <scope>NUCLEOTIDE SEQUENCE</scope>
    <source>
        <strain evidence="6">Huo1</strain>
        <tissue evidence="6">Leaf</tissue>
    </source>
</reference>
<dbReference type="InterPro" id="IPR005299">
    <property type="entry name" value="MeTrfase_7"/>
</dbReference>
<evidence type="ECO:0000313" key="7">
    <source>
        <dbReference type="Proteomes" id="UP000298416"/>
    </source>
</evidence>
<gene>
    <name evidence="6" type="ORF">SASPL_142762</name>
</gene>
<dbReference type="GO" id="GO:0032259">
    <property type="term" value="P:methylation"/>
    <property type="evidence" value="ECO:0007669"/>
    <property type="project" value="UniProtKB-KW"/>
</dbReference>
<dbReference type="Proteomes" id="UP000298416">
    <property type="component" value="Unassembled WGS sequence"/>
</dbReference>
<keyword evidence="5" id="KW-0460">Magnesium</keyword>
<comment type="similarity">
    <text evidence="1">Belongs to the methyltransferase superfamily. Type-7 methyltransferase family.</text>
</comment>
<evidence type="ECO:0000256" key="2">
    <source>
        <dbReference type="ARBA" id="ARBA00022603"/>
    </source>
</evidence>
<proteinExistence type="inferred from homology"/>
<dbReference type="GO" id="GO:0046872">
    <property type="term" value="F:metal ion binding"/>
    <property type="evidence" value="ECO:0007669"/>
    <property type="project" value="UniProtKB-KW"/>
</dbReference>
<protein>
    <recommendedName>
        <fullName evidence="8">Jasmonate O-methyltransferase</fullName>
    </recommendedName>
</protein>
<organism evidence="6">
    <name type="scientific">Salvia splendens</name>
    <name type="common">Scarlet sage</name>
    <dbReference type="NCBI Taxonomy" id="180675"/>
    <lineage>
        <taxon>Eukaryota</taxon>
        <taxon>Viridiplantae</taxon>
        <taxon>Streptophyta</taxon>
        <taxon>Embryophyta</taxon>
        <taxon>Tracheophyta</taxon>
        <taxon>Spermatophyta</taxon>
        <taxon>Magnoliopsida</taxon>
        <taxon>eudicotyledons</taxon>
        <taxon>Gunneridae</taxon>
        <taxon>Pentapetalae</taxon>
        <taxon>asterids</taxon>
        <taxon>lamiids</taxon>
        <taxon>Lamiales</taxon>
        <taxon>Lamiaceae</taxon>
        <taxon>Nepetoideae</taxon>
        <taxon>Mentheae</taxon>
        <taxon>Salviinae</taxon>
        <taxon>Salvia</taxon>
        <taxon>Salvia subgen. Calosphace</taxon>
        <taxon>core Calosphace</taxon>
    </lineage>
</organism>
<dbReference type="InterPro" id="IPR042086">
    <property type="entry name" value="MeTrfase_capping"/>
</dbReference>
<evidence type="ECO:0008006" key="8">
    <source>
        <dbReference type="Google" id="ProtNLM"/>
    </source>
</evidence>
<dbReference type="EMBL" id="PNBA02000016">
    <property type="protein sequence ID" value="KAG6396609.1"/>
    <property type="molecule type" value="Genomic_DNA"/>
</dbReference>
<accession>A0A8X8WMB6</accession>
<evidence type="ECO:0000256" key="4">
    <source>
        <dbReference type="ARBA" id="ARBA00022723"/>
    </source>
</evidence>
<evidence type="ECO:0000256" key="5">
    <source>
        <dbReference type="ARBA" id="ARBA00022842"/>
    </source>
</evidence>
<sequence length="221" mass="24489">MNAFPITPTPNKFFMLPGPFHGRLFPKASLDFAYCTCALNWLSQVPKAVADHMSPAWNTGKVHYTGAKQEVVEAYSHHYAHDIKSFLEARAEELVAGGLMALLVPSDPSATSFTTPTEIDLLGSCLLDMANKEIIERSNSFSIERMEILDNPGKRTLCSAKARAAYLRAVFEGMLINHFGSEVMDGLFDCYEKKIAASPHFLDPDNEKSIIIFVLLKSKAE</sequence>
<keyword evidence="4" id="KW-0479">Metal-binding</keyword>
<name>A0A8X8WMB6_SALSN</name>
<keyword evidence="2" id="KW-0489">Methyltransferase</keyword>
<comment type="caution">
    <text evidence="6">The sequence shown here is derived from an EMBL/GenBank/DDBJ whole genome shotgun (WGS) entry which is preliminary data.</text>
</comment>
<evidence type="ECO:0000313" key="6">
    <source>
        <dbReference type="EMBL" id="KAG6396609.1"/>
    </source>
</evidence>
<dbReference type="SUPFAM" id="SSF53335">
    <property type="entry name" value="S-adenosyl-L-methionine-dependent methyltransferases"/>
    <property type="match status" value="1"/>
</dbReference>
<evidence type="ECO:0000256" key="1">
    <source>
        <dbReference type="ARBA" id="ARBA00007967"/>
    </source>
</evidence>